<dbReference type="EMBL" id="LR798284">
    <property type="protein sequence ID" value="CAB5220424.1"/>
    <property type="molecule type" value="Genomic_DNA"/>
</dbReference>
<evidence type="ECO:0000313" key="1">
    <source>
        <dbReference type="EMBL" id="CAB5220424.1"/>
    </source>
</evidence>
<sequence>MAEVVETSGELISYNPPGAQAALFHQHNGFVRGIMGPVGSGKSSSCCVEIVARALQQKPWFDGVRRSRWAVIRNTYPELKSTTIKTWETWFPSNVAPIRWDTPITSTMIIDDIGDGTSMELEVLFLALDKASETGKLRSLELTGAWINEASEIPKEIFDMVTQRVGRFPSKIKGGPSWSGVILDTNPPDDDHWWYKIAEEDTPDGWGFWRQPGGLFKEGDEYKPNPEAENIDNLPGGHQYYLNQVGAKTEDWINVFLLGNYGTTGDGKPVYPEFSDKVHVAKEPIKPIRGLPIILGWDFGLTPACVIAQMTARGQLIILREVVSHDMGIRQFANDVVKPLLMNEFGGFTRFSAGDPAGSIRAQTDERTCFQELLECGIPTEPASTNDWIPRRESVAFFLTRMADGMPGFILDPSCRELRRGFNGRYRYERLKTSGPARFRDRPIKDDSSHIQDALQYACLRIRSGLNPVRVRSVKTASNKGWT</sequence>
<name>A0A6J7WWB3_9CAUD</name>
<reference evidence="1" key="1">
    <citation type="submission" date="2020-05" db="EMBL/GenBank/DDBJ databases">
        <authorList>
            <person name="Chiriac C."/>
            <person name="Salcher M."/>
            <person name="Ghai R."/>
            <person name="Kavagutti S V."/>
        </authorList>
    </citation>
    <scope>NUCLEOTIDE SEQUENCE</scope>
</reference>
<accession>A0A6J7WWB3</accession>
<protein>
    <submittedName>
        <fullName evidence="1">Terminase-like family</fullName>
    </submittedName>
</protein>
<proteinExistence type="predicted"/>
<dbReference type="Gene3D" id="3.30.420.280">
    <property type="match status" value="1"/>
</dbReference>
<dbReference type="Pfam" id="PF03237">
    <property type="entry name" value="Terminase_6N"/>
    <property type="match status" value="1"/>
</dbReference>
<gene>
    <name evidence="1" type="ORF">UFOVP236_53</name>
</gene>
<dbReference type="InterPro" id="IPR027417">
    <property type="entry name" value="P-loop_NTPase"/>
</dbReference>
<organism evidence="1">
    <name type="scientific">uncultured Caudovirales phage</name>
    <dbReference type="NCBI Taxonomy" id="2100421"/>
    <lineage>
        <taxon>Viruses</taxon>
        <taxon>Duplodnaviria</taxon>
        <taxon>Heunggongvirae</taxon>
        <taxon>Uroviricota</taxon>
        <taxon>Caudoviricetes</taxon>
        <taxon>Peduoviridae</taxon>
        <taxon>Maltschvirus</taxon>
        <taxon>Maltschvirus maltsch</taxon>
    </lineage>
</organism>
<dbReference type="Gene3D" id="3.40.50.300">
    <property type="entry name" value="P-loop containing nucleotide triphosphate hydrolases"/>
    <property type="match status" value="1"/>
</dbReference>